<evidence type="ECO:0008006" key="3">
    <source>
        <dbReference type="Google" id="ProtNLM"/>
    </source>
</evidence>
<dbReference type="RefSeq" id="WP_134372360.1">
    <property type="nucleotide sequence ID" value="NZ_SOGO01000013.1"/>
</dbReference>
<reference evidence="1 2" key="1">
    <citation type="submission" date="2019-03" db="EMBL/GenBank/DDBJ databases">
        <title>Genomics of glacier-inhabiting Cryobacterium strains.</title>
        <authorList>
            <person name="Liu Q."/>
            <person name="Xin Y.-H."/>
        </authorList>
    </citation>
    <scope>NUCLEOTIDE SEQUENCE [LARGE SCALE GENOMIC DNA]</scope>
    <source>
        <strain evidence="1 2">TMT2-16</strain>
    </source>
</reference>
<gene>
    <name evidence="1" type="ORF">E3T25_04130</name>
</gene>
<keyword evidence="2" id="KW-1185">Reference proteome</keyword>
<organism evidence="1 2">
    <name type="scientific">Cryobacterium sandaracinum</name>
    <dbReference type="NCBI Taxonomy" id="1259247"/>
    <lineage>
        <taxon>Bacteria</taxon>
        <taxon>Bacillati</taxon>
        <taxon>Actinomycetota</taxon>
        <taxon>Actinomycetes</taxon>
        <taxon>Micrococcales</taxon>
        <taxon>Microbacteriaceae</taxon>
        <taxon>Cryobacterium</taxon>
    </lineage>
</organism>
<dbReference type="EMBL" id="SOGO01000013">
    <property type="protein sequence ID" value="TFD05237.1"/>
    <property type="molecule type" value="Genomic_DNA"/>
</dbReference>
<accession>A0ABY2JH49</accession>
<sequence length="116" mass="12558">MLVLADRGFSGFRLGAQAAATGADLLWWVKTNLRPRHQETLADGSWLATIIPTSGPGRQSTPPLTVRVVDYTIDDGRDNPDADRLLTTILDPAEASAIELATVYYPSTSQNHHSNA</sequence>
<protein>
    <recommendedName>
        <fullName evidence="3">Transposase IS701-like DDE domain-containing protein</fullName>
    </recommendedName>
</protein>
<dbReference type="Proteomes" id="UP000297851">
    <property type="component" value="Unassembled WGS sequence"/>
</dbReference>
<evidence type="ECO:0000313" key="1">
    <source>
        <dbReference type="EMBL" id="TFD05237.1"/>
    </source>
</evidence>
<proteinExistence type="predicted"/>
<name>A0ABY2JH49_9MICO</name>
<comment type="caution">
    <text evidence="1">The sequence shown here is derived from an EMBL/GenBank/DDBJ whole genome shotgun (WGS) entry which is preliminary data.</text>
</comment>
<evidence type="ECO:0000313" key="2">
    <source>
        <dbReference type="Proteomes" id="UP000297851"/>
    </source>
</evidence>